<dbReference type="Pfam" id="PF01476">
    <property type="entry name" value="LysM"/>
    <property type="match status" value="1"/>
</dbReference>
<dbReference type="InterPro" id="IPR052196">
    <property type="entry name" value="Bact_Kbp"/>
</dbReference>
<evidence type="ECO:0000259" key="2">
    <source>
        <dbReference type="PROSITE" id="PS51782"/>
    </source>
</evidence>
<dbReference type="EMBL" id="JBGUAW010000001">
    <property type="protein sequence ID" value="MFA9459255.1"/>
    <property type="molecule type" value="Genomic_DNA"/>
</dbReference>
<keyword evidence="4" id="KW-1185">Reference proteome</keyword>
<reference evidence="3 4" key="1">
    <citation type="submission" date="2024-08" db="EMBL/GenBank/DDBJ databases">
        <title>Whole-genome sequencing of halo(alkali)philic microorganisms from hypersaline lakes.</title>
        <authorList>
            <person name="Sorokin D.Y."/>
            <person name="Merkel A.Y."/>
            <person name="Messina E."/>
            <person name="Yakimov M."/>
        </authorList>
    </citation>
    <scope>NUCLEOTIDE SEQUENCE [LARGE SCALE GENOMIC DNA]</scope>
    <source>
        <strain evidence="3 4">Cl-TMA</strain>
    </source>
</reference>
<feature type="domain" description="LysM" evidence="2">
    <location>
        <begin position="37"/>
        <end position="85"/>
    </location>
</feature>
<dbReference type="InterPro" id="IPR036779">
    <property type="entry name" value="LysM_dom_sf"/>
</dbReference>
<dbReference type="Proteomes" id="UP001575181">
    <property type="component" value="Unassembled WGS sequence"/>
</dbReference>
<evidence type="ECO:0000256" key="1">
    <source>
        <dbReference type="SAM" id="SignalP"/>
    </source>
</evidence>
<protein>
    <submittedName>
        <fullName evidence="3">LysM peptidoglycan-binding domain-containing protein</fullName>
    </submittedName>
</protein>
<feature type="chain" id="PRO_5047459035" evidence="1">
    <location>
        <begin position="26"/>
        <end position="350"/>
    </location>
</feature>
<dbReference type="PANTHER" id="PTHR34700">
    <property type="entry name" value="POTASSIUM BINDING PROTEIN KBP"/>
    <property type="match status" value="1"/>
</dbReference>
<evidence type="ECO:0000313" key="4">
    <source>
        <dbReference type="Proteomes" id="UP001575181"/>
    </source>
</evidence>
<dbReference type="InterPro" id="IPR018392">
    <property type="entry name" value="LysM"/>
</dbReference>
<proteinExistence type="predicted"/>
<evidence type="ECO:0000313" key="3">
    <source>
        <dbReference type="EMBL" id="MFA9459255.1"/>
    </source>
</evidence>
<accession>A0ABV4TRS0</accession>
<sequence length="350" mass="39056">MTAKGPMRIRTFLLAIALLPLPAWGISPDALRTDAPSVYTVKKGDTLWDIAGKFLESPWRWEELWDRNPYISNPDLIYPGDRLMLRMVDGEPRLSRQRVERLSPQVKEEPVERLEAISTVDRSLVLPFIDRYGLLDPGARPGARGGHLVAGEEQRSLFATGDRVFASLENAEDKDARSWYTYAEPQIIRDPENGKRLGYLLEHTGLLRMEGPVEGGLFAARIRRTYAPIEAGDRIYPGRAASRTRFTPHPAPDVAGRLLRHVGGESMMGQGQIVVLDLGARNGLEKGHVLLAKEDPRNVEDRRTGETEKLPGRRKGTLVVIQTSQRLSFALIMGNSLPLQNGDRVVSPES</sequence>
<dbReference type="SMART" id="SM00257">
    <property type="entry name" value="LysM"/>
    <property type="match status" value="1"/>
</dbReference>
<feature type="signal peptide" evidence="1">
    <location>
        <begin position="1"/>
        <end position="25"/>
    </location>
</feature>
<gene>
    <name evidence="3" type="ORF">ACERLL_00250</name>
</gene>
<keyword evidence="1" id="KW-0732">Signal</keyword>
<dbReference type="RefSeq" id="WP_373654047.1">
    <property type="nucleotide sequence ID" value="NZ_JBGUAW010000001.1"/>
</dbReference>
<dbReference type="CDD" id="cd00118">
    <property type="entry name" value="LysM"/>
    <property type="match status" value="1"/>
</dbReference>
<comment type="caution">
    <text evidence="3">The sequence shown here is derived from an EMBL/GenBank/DDBJ whole genome shotgun (WGS) entry which is preliminary data.</text>
</comment>
<dbReference type="PANTHER" id="PTHR34700:SF4">
    <property type="entry name" value="PHAGE-LIKE ELEMENT PBSX PROTEIN XKDP"/>
    <property type="match status" value="1"/>
</dbReference>
<name>A0ABV4TRS0_9GAMM</name>
<dbReference type="SUPFAM" id="SSF54106">
    <property type="entry name" value="LysM domain"/>
    <property type="match status" value="1"/>
</dbReference>
<dbReference type="PROSITE" id="PS51782">
    <property type="entry name" value="LYSM"/>
    <property type="match status" value="1"/>
</dbReference>
<dbReference type="Gene3D" id="3.10.350.10">
    <property type="entry name" value="LysM domain"/>
    <property type="match status" value="1"/>
</dbReference>
<organism evidence="3 4">
    <name type="scientific">Thiohalorhabdus methylotrophus</name>
    <dbReference type="NCBI Taxonomy" id="3242694"/>
    <lineage>
        <taxon>Bacteria</taxon>
        <taxon>Pseudomonadati</taxon>
        <taxon>Pseudomonadota</taxon>
        <taxon>Gammaproteobacteria</taxon>
        <taxon>Thiohalorhabdales</taxon>
        <taxon>Thiohalorhabdaceae</taxon>
        <taxon>Thiohalorhabdus</taxon>
    </lineage>
</organism>